<dbReference type="Gene3D" id="3.40.800.20">
    <property type="entry name" value="Histone deacetylase domain"/>
    <property type="match status" value="1"/>
</dbReference>
<dbReference type="Proteomes" id="UP000622317">
    <property type="component" value="Unassembled WGS sequence"/>
</dbReference>
<protein>
    <submittedName>
        <fullName evidence="4">Histone deacetylase</fullName>
    </submittedName>
</protein>
<dbReference type="InterPro" id="IPR037138">
    <property type="entry name" value="His_deacetylse_dom_sf"/>
</dbReference>
<dbReference type="InterPro" id="IPR023696">
    <property type="entry name" value="Ureohydrolase_dom_sf"/>
</dbReference>
<dbReference type="Pfam" id="PF00850">
    <property type="entry name" value="Hist_deacetyl"/>
    <property type="match status" value="1"/>
</dbReference>
<evidence type="ECO:0000313" key="4">
    <source>
        <dbReference type="EMBL" id="MBD5782046.1"/>
    </source>
</evidence>
<dbReference type="InterPro" id="IPR000286">
    <property type="entry name" value="HDACs"/>
</dbReference>
<accession>A0A927FDZ8</accession>
<dbReference type="PANTHER" id="PTHR10625:SF19">
    <property type="entry name" value="HISTONE DEACETYLASE 12"/>
    <property type="match status" value="1"/>
</dbReference>
<evidence type="ECO:0000256" key="1">
    <source>
        <dbReference type="ARBA" id="ARBA00005947"/>
    </source>
</evidence>
<feature type="domain" description="Histone deacetylase" evidence="3">
    <location>
        <begin position="22"/>
        <end position="277"/>
    </location>
</feature>
<dbReference type="GO" id="GO:0004407">
    <property type="term" value="F:histone deacetylase activity"/>
    <property type="evidence" value="ECO:0007669"/>
    <property type="project" value="InterPro"/>
</dbReference>
<sequence>MLPLFYHPIYTEGIDPSARFPRERYRLLAERLHKHETIELREPRLATRDELALAHDLRYIDTFLANQLDEKAMRRIGLRPWTPAIVERTLRIAGGSLQALDLALETRGIAGNLAGGTHHAYRDFGSGYCIFNDVALCALNALQQKKDQRILSLDLDVHQGDGTASILAREPRVFTCSIHAQSNFPFRKQRSDLDIGLEDQLGDLSYMEILERAMDEIEADRFDLILFQAGVDTLAEDALGNLALTREGLRKRNQKVFELNAQHGIPIVIFMGGGYAKPIELTVDAFEDLFQQAAQAVSSARA</sequence>
<dbReference type="InterPro" id="IPR044150">
    <property type="entry name" value="HDAC_classIV"/>
</dbReference>
<dbReference type="RefSeq" id="WP_191619113.1">
    <property type="nucleotide sequence ID" value="NZ_JACYFG010000051.1"/>
</dbReference>
<dbReference type="CDD" id="cd09993">
    <property type="entry name" value="HDAC_classIV"/>
    <property type="match status" value="1"/>
</dbReference>
<dbReference type="GO" id="GO:0016787">
    <property type="term" value="F:hydrolase activity"/>
    <property type="evidence" value="ECO:0007669"/>
    <property type="project" value="UniProtKB-KW"/>
</dbReference>
<dbReference type="InterPro" id="IPR023801">
    <property type="entry name" value="His_deacetylse_dom"/>
</dbReference>
<dbReference type="PANTHER" id="PTHR10625">
    <property type="entry name" value="HISTONE DEACETYLASE HDAC1-RELATED"/>
    <property type="match status" value="1"/>
</dbReference>
<evidence type="ECO:0000313" key="5">
    <source>
        <dbReference type="Proteomes" id="UP000622317"/>
    </source>
</evidence>
<comment type="caution">
    <text evidence="4">The sequence shown here is derived from an EMBL/GenBank/DDBJ whole genome shotgun (WGS) entry which is preliminary data.</text>
</comment>
<organism evidence="4 5">
    <name type="scientific">Pelagicoccus enzymogenes</name>
    <dbReference type="NCBI Taxonomy" id="2773457"/>
    <lineage>
        <taxon>Bacteria</taxon>
        <taxon>Pseudomonadati</taxon>
        <taxon>Verrucomicrobiota</taxon>
        <taxon>Opitutia</taxon>
        <taxon>Puniceicoccales</taxon>
        <taxon>Pelagicoccaceae</taxon>
        <taxon>Pelagicoccus</taxon>
    </lineage>
</organism>
<reference evidence="4" key="1">
    <citation type="submission" date="2020-09" db="EMBL/GenBank/DDBJ databases">
        <title>Pelagicoccus enzymogenes sp. nov. with an EPS production, isolated from marine sediment.</title>
        <authorList>
            <person name="Feng X."/>
        </authorList>
    </citation>
    <scope>NUCLEOTIDE SEQUENCE</scope>
    <source>
        <strain evidence="4">NFK12</strain>
    </source>
</reference>
<dbReference type="AlphaFoldDB" id="A0A927FDZ8"/>
<comment type="similarity">
    <text evidence="1">Belongs to the histone deacetylase family.</text>
</comment>
<dbReference type="PRINTS" id="PR01270">
    <property type="entry name" value="HDASUPER"/>
</dbReference>
<keyword evidence="2" id="KW-0378">Hydrolase</keyword>
<evidence type="ECO:0000259" key="3">
    <source>
        <dbReference type="Pfam" id="PF00850"/>
    </source>
</evidence>
<proteinExistence type="inferred from homology"/>
<dbReference type="EMBL" id="JACYFG010000051">
    <property type="protein sequence ID" value="MBD5782046.1"/>
    <property type="molecule type" value="Genomic_DNA"/>
</dbReference>
<dbReference type="SUPFAM" id="SSF52768">
    <property type="entry name" value="Arginase/deacetylase"/>
    <property type="match status" value="1"/>
</dbReference>
<dbReference type="GO" id="GO:0040029">
    <property type="term" value="P:epigenetic regulation of gene expression"/>
    <property type="evidence" value="ECO:0007669"/>
    <property type="project" value="TreeGrafter"/>
</dbReference>
<gene>
    <name evidence="4" type="ORF">IEN85_21280</name>
</gene>
<evidence type="ECO:0000256" key="2">
    <source>
        <dbReference type="ARBA" id="ARBA00022801"/>
    </source>
</evidence>
<name>A0A927FDZ8_9BACT</name>
<keyword evidence="5" id="KW-1185">Reference proteome</keyword>